<accession>A0A1W2FZN3</accession>
<reference evidence="1 2" key="1">
    <citation type="submission" date="2017-04" db="EMBL/GenBank/DDBJ databases">
        <authorList>
            <person name="Afonso C.L."/>
            <person name="Miller P.J."/>
            <person name="Scott M.A."/>
            <person name="Spackman E."/>
            <person name="Goraichik I."/>
            <person name="Dimitrov K.M."/>
            <person name="Suarez D.L."/>
            <person name="Swayne D.E."/>
        </authorList>
    </citation>
    <scope>NUCLEOTIDE SEQUENCE [LARGE SCALE GENOMIC DNA]</scope>
    <source>
        <strain evidence="1 2">DSM 43828</strain>
    </source>
</reference>
<evidence type="ECO:0000313" key="1">
    <source>
        <dbReference type="EMBL" id="SMD27400.1"/>
    </source>
</evidence>
<evidence type="ECO:0000313" key="2">
    <source>
        <dbReference type="Proteomes" id="UP000192674"/>
    </source>
</evidence>
<name>A0A1W2FZN3_KIBAR</name>
<dbReference type="AlphaFoldDB" id="A0A1W2FZN3"/>
<evidence type="ECO:0008006" key="3">
    <source>
        <dbReference type="Google" id="ProtNLM"/>
    </source>
</evidence>
<dbReference type="EMBL" id="FWXV01000024">
    <property type="protein sequence ID" value="SMD27400.1"/>
    <property type="molecule type" value="Genomic_DNA"/>
</dbReference>
<sequence length="295" mass="33683">MLLRSWLGPSACWKDCTRTRCCSPPWIEPYRRQQNTKRTGKARTDEAIARDLAKFVEWVNTECRRQGRTDDIPPDERGSLVASRFRRTLAWFIRRRPRGLVAASIQYGHVHTRLIQGYAGSYDSGFPDEYAFEDWLFRLENLAEDQQALDAGEHVSGPAANAYRHRVAGATRQFAGHVLTSTRQARDLIGNPLLQLHHGEGMTCVFNPVHAACQLRGTVDDPLVTPDTDDCRPKCLNIARTDRDVLQIQQHHDALAEIVADPLAPMIRHERDQHELRRLRAILDDHEQTKNDVNP</sequence>
<keyword evidence="2" id="KW-1185">Reference proteome</keyword>
<protein>
    <recommendedName>
        <fullName evidence="3">Integrase</fullName>
    </recommendedName>
</protein>
<organism evidence="1 2">
    <name type="scientific">Kibdelosporangium aridum</name>
    <dbReference type="NCBI Taxonomy" id="2030"/>
    <lineage>
        <taxon>Bacteria</taxon>
        <taxon>Bacillati</taxon>
        <taxon>Actinomycetota</taxon>
        <taxon>Actinomycetes</taxon>
        <taxon>Pseudonocardiales</taxon>
        <taxon>Pseudonocardiaceae</taxon>
        <taxon>Kibdelosporangium</taxon>
    </lineage>
</organism>
<dbReference type="Proteomes" id="UP000192674">
    <property type="component" value="Unassembled WGS sequence"/>
</dbReference>
<gene>
    <name evidence="1" type="ORF">SAMN05661093_11007</name>
</gene>
<proteinExistence type="predicted"/>